<evidence type="ECO:0000313" key="4">
    <source>
        <dbReference type="Proteomes" id="UP001515480"/>
    </source>
</evidence>
<protein>
    <recommendedName>
        <fullName evidence="2">ASCH domain-containing protein</fullName>
    </recommendedName>
</protein>
<sequence length="301" mass="33370">MAVGRALGALLLLLVKAGAQQRTVTTGPVMAFLVVGVSAQTVKLDSLGPIVVGKDGALSRVANWNELTPTEQAAALRAVAARNKRRLDEAKARGRPMARQPFWRHWCTRVRQYFARRGAWVRQVFSWRGAWVRQVFARRGAWARQVFARRGAAPPRRLVHLDFAPEFVAPILAREKNATTRWLAAEPHLASVGRGSAVSATCVRCGRGPFAELAVHRVEEVRFSALSDSLAELEGFRGGADQLRATLLRFYPRITNEDSVSVFHYTLISGDEQSAIGVDVQPDCDERSHEWHDYALAPVQN</sequence>
<name>A0AB34JSF8_PRYPA</name>
<keyword evidence="1" id="KW-0732">Signal</keyword>
<dbReference type="SMART" id="SM01022">
    <property type="entry name" value="ASCH"/>
    <property type="match status" value="1"/>
</dbReference>
<accession>A0AB34JSF8</accession>
<dbReference type="Proteomes" id="UP001515480">
    <property type="component" value="Unassembled WGS sequence"/>
</dbReference>
<dbReference type="InterPro" id="IPR015947">
    <property type="entry name" value="PUA-like_sf"/>
</dbReference>
<feature type="domain" description="ASCH" evidence="2">
    <location>
        <begin position="161"/>
        <end position="269"/>
    </location>
</feature>
<feature type="chain" id="PRO_5044238052" description="ASCH domain-containing protein" evidence="1">
    <location>
        <begin position="20"/>
        <end position="301"/>
    </location>
</feature>
<dbReference type="AlphaFoldDB" id="A0AB34JSF8"/>
<gene>
    <name evidence="3" type="ORF">AB1Y20_019459</name>
</gene>
<proteinExistence type="predicted"/>
<dbReference type="Gene3D" id="2.30.130.30">
    <property type="entry name" value="Hypothetical protein"/>
    <property type="match status" value="1"/>
</dbReference>
<keyword evidence="4" id="KW-1185">Reference proteome</keyword>
<evidence type="ECO:0000256" key="1">
    <source>
        <dbReference type="SAM" id="SignalP"/>
    </source>
</evidence>
<dbReference type="InterPro" id="IPR007374">
    <property type="entry name" value="ASCH_domain"/>
</dbReference>
<dbReference type="Pfam" id="PF04266">
    <property type="entry name" value="ASCH"/>
    <property type="match status" value="1"/>
</dbReference>
<organism evidence="3 4">
    <name type="scientific">Prymnesium parvum</name>
    <name type="common">Toxic golden alga</name>
    <dbReference type="NCBI Taxonomy" id="97485"/>
    <lineage>
        <taxon>Eukaryota</taxon>
        <taxon>Haptista</taxon>
        <taxon>Haptophyta</taxon>
        <taxon>Prymnesiophyceae</taxon>
        <taxon>Prymnesiales</taxon>
        <taxon>Prymnesiaceae</taxon>
        <taxon>Prymnesium</taxon>
    </lineage>
</organism>
<dbReference type="EMBL" id="JBGBPQ010000005">
    <property type="protein sequence ID" value="KAL1524569.1"/>
    <property type="molecule type" value="Genomic_DNA"/>
</dbReference>
<evidence type="ECO:0000259" key="2">
    <source>
        <dbReference type="SMART" id="SM01022"/>
    </source>
</evidence>
<dbReference type="PANTHER" id="PTHR39474:SF1">
    <property type="entry name" value="FUNGAL SPECIFIC TRANSCRIPTION FACTOR"/>
    <property type="match status" value="1"/>
</dbReference>
<reference evidence="3 4" key="1">
    <citation type="journal article" date="2024" name="Science">
        <title>Giant polyketide synthase enzymes in the biosynthesis of giant marine polyether toxins.</title>
        <authorList>
            <person name="Fallon T.R."/>
            <person name="Shende V.V."/>
            <person name="Wierzbicki I.H."/>
            <person name="Pendleton A.L."/>
            <person name="Watervoot N.F."/>
            <person name="Auber R.P."/>
            <person name="Gonzalez D.J."/>
            <person name="Wisecaver J.H."/>
            <person name="Moore B.S."/>
        </authorList>
    </citation>
    <scope>NUCLEOTIDE SEQUENCE [LARGE SCALE GENOMIC DNA]</scope>
    <source>
        <strain evidence="3 4">12B1</strain>
    </source>
</reference>
<dbReference type="SUPFAM" id="SSF88697">
    <property type="entry name" value="PUA domain-like"/>
    <property type="match status" value="1"/>
</dbReference>
<dbReference type="PANTHER" id="PTHR39474">
    <property type="entry name" value="UNNAMED PRODUCT"/>
    <property type="match status" value="1"/>
</dbReference>
<comment type="caution">
    <text evidence="3">The sequence shown here is derived from an EMBL/GenBank/DDBJ whole genome shotgun (WGS) entry which is preliminary data.</text>
</comment>
<feature type="signal peptide" evidence="1">
    <location>
        <begin position="1"/>
        <end position="19"/>
    </location>
</feature>
<evidence type="ECO:0000313" key="3">
    <source>
        <dbReference type="EMBL" id="KAL1524569.1"/>
    </source>
</evidence>